<evidence type="ECO:0000313" key="4">
    <source>
        <dbReference type="Proteomes" id="UP001432000"/>
    </source>
</evidence>
<dbReference type="PANTHER" id="PTHR33371">
    <property type="entry name" value="INTERMEMBRANE PHOSPHOLIPID TRANSPORT SYSTEM BINDING PROTEIN MLAD-RELATED"/>
    <property type="match status" value="1"/>
</dbReference>
<dbReference type="InterPro" id="IPR005693">
    <property type="entry name" value="Mce"/>
</dbReference>
<proteinExistence type="predicted"/>
<accession>A0ABZ2PHL9</accession>
<evidence type="ECO:0000259" key="2">
    <source>
        <dbReference type="Pfam" id="PF11887"/>
    </source>
</evidence>
<dbReference type="RefSeq" id="WP_338889007.1">
    <property type="nucleotide sequence ID" value="NZ_CP147846.1"/>
</dbReference>
<evidence type="ECO:0000313" key="3">
    <source>
        <dbReference type="EMBL" id="WXG68657.1"/>
    </source>
</evidence>
<gene>
    <name evidence="3" type="ORF">WDS16_26300</name>
</gene>
<evidence type="ECO:0000259" key="1">
    <source>
        <dbReference type="Pfam" id="PF02470"/>
    </source>
</evidence>
<keyword evidence="4" id="KW-1185">Reference proteome</keyword>
<reference evidence="3 4" key="1">
    <citation type="submission" date="2024-03" db="EMBL/GenBank/DDBJ databases">
        <title>Natural products discovery in diverse microorganisms through a two-stage MS feature dereplication strategy.</title>
        <authorList>
            <person name="Zhang R."/>
        </authorList>
    </citation>
    <scope>NUCLEOTIDE SEQUENCE [LARGE SCALE GENOMIC DNA]</scope>
    <source>
        <strain evidence="3 4">18930</strain>
    </source>
</reference>
<name>A0ABZ2PHL9_9NOCA</name>
<feature type="domain" description="Mce/MlaD" evidence="1">
    <location>
        <begin position="37"/>
        <end position="109"/>
    </location>
</feature>
<sequence>MRSNTVKLSIFALVMVLIFGALALVLSQYRFGSTDGYHAVFTDASGLKSGDKVRIAGVPVGSVSGVKVADGLLAEVDFDVDSKYRLLSSTAATVRYENLVGDRYLELLEGPGGTDELGDGGTIEVTQTSPALDLDMLLGGFKPLLRGLDPQQVNDLSAALLHVLQGQGGTLVSLLANTNSFTNTLADRDQLIGDVITNLETTLETIDSQGEQFETTIDSLQQLISGLAEDRDPIGAAIPKIDSATADLAGLLQASRPDIQSMIAEAGRTATQLDLGKDTIDQVLTRLPSDYKKLIRVGSYGSFFQFYLCSNTFKLSGPDGRTLLVPTAKQDTGRCANINGQN</sequence>
<dbReference type="Proteomes" id="UP001432000">
    <property type="component" value="Chromosome"/>
</dbReference>
<dbReference type="Pfam" id="PF11887">
    <property type="entry name" value="Mce4_CUP1"/>
    <property type="match status" value="1"/>
</dbReference>
<organism evidence="3 4">
    <name type="scientific">Rhodococcus sovatensis</name>
    <dbReference type="NCBI Taxonomy" id="1805840"/>
    <lineage>
        <taxon>Bacteria</taxon>
        <taxon>Bacillati</taxon>
        <taxon>Actinomycetota</taxon>
        <taxon>Actinomycetes</taxon>
        <taxon>Mycobacteriales</taxon>
        <taxon>Nocardiaceae</taxon>
        <taxon>Rhodococcus</taxon>
    </lineage>
</organism>
<dbReference type="PANTHER" id="PTHR33371:SF17">
    <property type="entry name" value="MCE-FAMILY PROTEIN MCE1B"/>
    <property type="match status" value="1"/>
</dbReference>
<dbReference type="InterPro" id="IPR052336">
    <property type="entry name" value="MlaD_Phospholipid_Transporter"/>
</dbReference>
<dbReference type="InterPro" id="IPR003399">
    <property type="entry name" value="Mce/MlaD"/>
</dbReference>
<dbReference type="NCBIfam" id="TIGR00996">
    <property type="entry name" value="Mtu_fam_mce"/>
    <property type="match status" value="1"/>
</dbReference>
<feature type="domain" description="Mammalian cell entry C-terminal" evidence="2">
    <location>
        <begin position="116"/>
        <end position="321"/>
    </location>
</feature>
<dbReference type="InterPro" id="IPR024516">
    <property type="entry name" value="Mce_C"/>
</dbReference>
<protein>
    <submittedName>
        <fullName evidence="3">MCE family protein</fullName>
    </submittedName>
</protein>
<dbReference type="Pfam" id="PF02470">
    <property type="entry name" value="MlaD"/>
    <property type="match status" value="1"/>
</dbReference>
<dbReference type="EMBL" id="CP147846">
    <property type="protein sequence ID" value="WXG68657.1"/>
    <property type="molecule type" value="Genomic_DNA"/>
</dbReference>